<organism evidence="5 6">
    <name type="scientific">Symbiopectobacterium purcellii</name>
    <dbReference type="NCBI Taxonomy" id="2871826"/>
    <lineage>
        <taxon>Bacteria</taxon>
        <taxon>Pseudomonadati</taxon>
        <taxon>Pseudomonadota</taxon>
        <taxon>Gammaproteobacteria</taxon>
        <taxon>Enterobacterales</taxon>
        <taxon>Enterobacteriaceae</taxon>
    </lineage>
</organism>
<dbReference type="Proteomes" id="UP000825886">
    <property type="component" value="Chromosome"/>
</dbReference>
<dbReference type="InterPro" id="IPR027417">
    <property type="entry name" value="P-loop_NTPase"/>
</dbReference>
<dbReference type="PANTHER" id="PTHR42781">
    <property type="entry name" value="SPERMIDINE/PUTRESCINE IMPORT ATP-BINDING PROTEIN POTA"/>
    <property type="match status" value="1"/>
</dbReference>
<protein>
    <submittedName>
        <fullName evidence="5">ABC transporter ATP-binding protein</fullName>
    </submittedName>
</protein>
<keyword evidence="1" id="KW-0813">Transport</keyword>
<evidence type="ECO:0000313" key="6">
    <source>
        <dbReference type="Proteomes" id="UP000825886"/>
    </source>
</evidence>
<dbReference type="PROSITE" id="PS50893">
    <property type="entry name" value="ABC_TRANSPORTER_2"/>
    <property type="match status" value="1"/>
</dbReference>
<dbReference type="RefSeq" id="WP_222157844.1">
    <property type="nucleotide sequence ID" value="NZ_CP081864.1"/>
</dbReference>
<evidence type="ECO:0000256" key="3">
    <source>
        <dbReference type="ARBA" id="ARBA00022840"/>
    </source>
</evidence>
<dbReference type="SUPFAM" id="SSF50331">
    <property type="entry name" value="MOP-like"/>
    <property type="match status" value="1"/>
</dbReference>
<evidence type="ECO:0000313" key="5">
    <source>
        <dbReference type="EMBL" id="QZN94729.1"/>
    </source>
</evidence>
<dbReference type="SMART" id="SM00382">
    <property type="entry name" value="AAA"/>
    <property type="match status" value="1"/>
</dbReference>
<dbReference type="Gene3D" id="3.40.50.300">
    <property type="entry name" value="P-loop containing nucleotide triphosphate hydrolases"/>
    <property type="match status" value="1"/>
</dbReference>
<dbReference type="GO" id="GO:0005524">
    <property type="term" value="F:ATP binding"/>
    <property type="evidence" value="ECO:0007669"/>
    <property type="project" value="UniProtKB-KW"/>
</dbReference>
<dbReference type="Pfam" id="PF00005">
    <property type="entry name" value="ABC_tran"/>
    <property type="match status" value="1"/>
</dbReference>
<reference evidence="5 6" key="1">
    <citation type="submission" date="2021-08" db="EMBL/GenBank/DDBJ databases">
        <title>Culture and genomic analysis of Symbiopectobacterium purcellii sp. nov. gen. nov., isolated from the leafhopper Empoasca decipiens.</title>
        <authorList>
            <person name="Nadal-Jimenez P."/>
            <person name="Siozios S."/>
            <person name="Halliday N."/>
            <person name="Camara M."/>
            <person name="Hurst G.D.D."/>
        </authorList>
    </citation>
    <scope>NUCLEOTIDE SEQUENCE [LARGE SCALE GENOMIC DNA]</scope>
    <source>
        <strain evidence="5 6">SyEd1</strain>
    </source>
</reference>
<dbReference type="Pfam" id="PF08402">
    <property type="entry name" value="TOBE_2"/>
    <property type="match status" value="1"/>
</dbReference>
<evidence type="ECO:0000256" key="1">
    <source>
        <dbReference type="ARBA" id="ARBA00022448"/>
    </source>
</evidence>
<keyword evidence="2" id="KW-0547">Nucleotide-binding</keyword>
<dbReference type="InterPro" id="IPR050093">
    <property type="entry name" value="ABC_SmlMolc_Importer"/>
</dbReference>
<sequence>MTPTTVLAVQSVSCHLRQQLVLDAVTFSVREQELICVLGPHDSGKTTLLQAIAGLLPVTTGEIALVGERMSTPMTSVPAHQRPVGLVFQDYALFPHLTAQENLAFACPRPMTQEHKEAVQEMLTLLGLTECAVRYPRDLSAEQQLRVALGRALLCKPRLLLLDAPFPAMDSQQRDRLIAEIRDLLKQRQIAAILATVSREEAFAWSDHVVLLHEGKVMQQGNPYELYYRPVQRAVADFLGNTNYLPITVLSEHQWQSPMGDFHANYPLGFPTGSQCDWLVRPQEIALALDPDGAALIEDRVFLGTSNVYRIRLAERVLTVQTSNWFEPGQQVRISIRPDQPILFPALPPDVSVTE</sequence>
<evidence type="ECO:0000259" key="4">
    <source>
        <dbReference type="PROSITE" id="PS50893"/>
    </source>
</evidence>
<dbReference type="SUPFAM" id="SSF52540">
    <property type="entry name" value="P-loop containing nucleoside triphosphate hydrolases"/>
    <property type="match status" value="1"/>
</dbReference>
<keyword evidence="6" id="KW-1185">Reference proteome</keyword>
<name>A0ABX9AHT4_9ENTR</name>
<dbReference type="InterPro" id="IPR008995">
    <property type="entry name" value="Mo/tungstate-bd_C_term_dom"/>
</dbReference>
<proteinExistence type="predicted"/>
<accession>A0ABX9AHT4</accession>
<dbReference type="InterPro" id="IPR013611">
    <property type="entry name" value="Transp-assoc_OB_typ2"/>
</dbReference>
<dbReference type="PANTHER" id="PTHR42781:SF4">
    <property type="entry name" value="SPERMIDINE_PUTRESCINE IMPORT ATP-BINDING PROTEIN POTA"/>
    <property type="match status" value="1"/>
</dbReference>
<dbReference type="EMBL" id="CP081864">
    <property type="protein sequence ID" value="QZN94729.1"/>
    <property type="molecule type" value="Genomic_DNA"/>
</dbReference>
<feature type="domain" description="ABC transporter" evidence="4">
    <location>
        <begin position="7"/>
        <end position="239"/>
    </location>
</feature>
<gene>
    <name evidence="5" type="ORF">K6K13_15795</name>
</gene>
<evidence type="ECO:0000256" key="2">
    <source>
        <dbReference type="ARBA" id="ARBA00022741"/>
    </source>
</evidence>
<dbReference type="InterPro" id="IPR003439">
    <property type="entry name" value="ABC_transporter-like_ATP-bd"/>
</dbReference>
<dbReference type="InterPro" id="IPR003593">
    <property type="entry name" value="AAA+_ATPase"/>
</dbReference>
<keyword evidence="3 5" id="KW-0067">ATP-binding</keyword>